<organism evidence="5 6">
    <name type="scientific">Desulfonema ishimotonii</name>
    <dbReference type="NCBI Taxonomy" id="45657"/>
    <lineage>
        <taxon>Bacteria</taxon>
        <taxon>Pseudomonadati</taxon>
        <taxon>Thermodesulfobacteriota</taxon>
        <taxon>Desulfobacteria</taxon>
        <taxon>Desulfobacterales</taxon>
        <taxon>Desulfococcaceae</taxon>
        <taxon>Desulfonema</taxon>
    </lineage>
</organism>
<proteinExistence type="inferred from homology"/>
<reference evidence="6" key="1">
    <citation type="submission" date="2017-11" db="EMBL/GenBank/DDBJ databases">
        <authorList>
            <person name="Watanabe M."/>
            <person name="Kojima H."/>
        </authorList>
    </citation>
    <scope>NUCLEOTIDE SEQUENCE [LARGE SCALE GENOMIC DNA]</scope>
    <source>
        <strain evidence="6">Tokyo 01</strain>
    </source>
</reference>
<dbReference type="OrthoDB" id="9809439at2"/>
<evidence type="ECO:0000256" key="2">
    <source>
        <dbReference type="ARBA" id="ARBA00022428"/>
    </source>
</evidence>
<dbReference type="AlphaFoldDB" id="A0A401G0R1"/>
<evidence type="ECO:0000313" key="5">
    <source>
        <dbReference type="EMBL" id="GBC62818.1"/>
    </source>
</evidence>
<comment type="pathway">
    <text evidence="1 4">Quinol/quinone metabolism; menaquinone biosynthesis.</text>
</comment>
<dbReference type="HAMAP" id="MF_00996">
    <property type="entry name" value="MqnD"/>
    <property type="match status" value="1"/>
</dbReference>
<evidence type="ECO:0000256" key="3">
    <source>
        <dbReference type="ARBA" id="ARBA00023239"/>
    </source>
</evidence>
<evidence type="ECO:0000256" key="4">
    <source>
        <dbReference type="HAMAP-Rule" id="MF_00996"/>
    </source>
</evidence>
<sequence>MSRRLTLGYSTCPNDTFLFYALAHKKVDCGDLDFDITLADVETLNQDARSGTFDTSKLSFAAIGHLQDTYGLLRSGAALGRGCGPLIITRPGFDPARLSSVKIAVPGLWTTACMLLGLYLEDPPDVVPMTFDRIMPAVAAGEYEAGVIIHEGRFTFGNYGLERLADLGEWWEEKTGLPIPLGGIAIRRDLGQDVARVAERAIRDSVACAFADRNAPAPYIRKYAQEMEDAVVQQHIDLYVNDFTLNLGPEGEKAVETLFRLAGTYGLIPRADAPLFACQ</sequence>
<feature type="active site" description="Proton acceptor" evidence="4">
    <location>
        <position position="150"/>
    </location>
</feature>
<dbReference type="CDD" id="cd13635">
    <property type="entry name" value="PBP2_Ttha1568_Mqnd"/>
    <property type="match status" value="1"/>
</dbReference>
<dbReference type="InterPro" id="IPR030869">
    <property type="entry name" value="MqnD"/>
</dbReference>
<keyword evidence="6" id="KW-1185">Reference proteome</keyword>
<dbReference type="GO" id="GO:0009234">
    <property type="term" value="P:menaquinone biosynthetic process"/>
    <property type="evidence" value="ECO:0007669"/>
    <property type="project" value="UniProtKB-UniRule"/>
</dbReference>
<dbReference type="EMBL" id="BEXT01000001">
    <property type="protein sequence ID" value="GBC62818.1"/>
    <property type="molecule type" value="Genomic_DNA"/>
</dbReference>
<feature type="binding site" evidence="4">
    <location>
        <begin position="57"/>
        <end position="59"/>
    </location>
    <ligand>
        <name>substrate</name>
    </ligand>
</feature>
<dbReference type="Pfam" id="PF02621">
    <property type="entry name" value="VitK2_biosynth"/>
    <property type="match status" value="1"/>
</dbReference>
<comment type="similarity">
    <text evidence="4">Belongs to the MqnA/MqnD family. MqnD subfamily.</text>
</comment>
<comment type="function">
    <text evidence="4">Catalyzes the conversion of cyclic dehypoxanthine futalosine (cyclic DHFL) into 1,4-dihydroxy-6-naphthoate, a step in the biosynthesis of menaquinone (MK, vitamin K2).</text>
</comment>
<dbReference type="InterPro" id="IPR003773">
    <property type="entry name" value="Menaquinone_biosynth"/>
</dbReference>
<comment type="catalytic activity">
    <reaction evidence="4">
        <text>cyclic dehypoxanthinylfutalosinate = 1,4-dihydroxy-6-naphthoate + dihydroxyacetone</text>
        <dbReference type="Rhea" id="RHEA:33087"/>
        <dbReference type="ChEBI" id="CHEBI:16016"/>
        <dbReference type="ChEBI" id="CHEBI:64254"/>
        <dbReference type="ChEBI" id="CHEBI:64270"/>
        <dbReference type="EC" id="4.1.99.29"/>
    </reaction>
</comment>
<dbReference type="EC" id="4.1.99.29" evidence="4"/>
<reference evidence="6" key="2">
    <citation type="submission" date="2019-01" db="EMBL/GenBank/DDBJ databases">
        <title>Genome sequence of Desulfonema ishimotonii strain Tokyo 01.</title>
        <authorList>
            <person name="Fukui M."/>
        </authorList>
    </citation>
    <scope>NUCLEOTIDE SEQUENCE [LARGE SCALE GENOMIC DNA]</scope>
    <source>
        <strain evidence="6">Tokyo 01</strain>
    </source>
</reference>
<dbReference type="PANTHER" id="PTHR37167:SF1">
    <property type="entry name" value="1,4-DIHYDROXY-6-NAPHTOATE SYNTHASE"/>
    <property type="match status" value="1"/>
</dbReference>
<dbReference type="SUPFAM" id="SSF53850">
    <property type="entry name" value="Periplasmic binding protein-like II"/>
    <property type="match status" value="1"/>
</dbReference>
<dbReference type="RefSeq" id="WP_124329960.1">
    <property type="nucleotide sequence ID" value="NZ_BEXT01000001.1"/>
</dbReference>
<dbReference type="UniPathway" id="UPA00079"/>
<dbReference type="Gene3D" id="3.40.190.10">
    <property type="entry name" value="Periplasmic binding protein-like II"/>
    <property type="match status" value="2"/>
</dbReference>
<dbReference type="GO" id="GO:0016830">
    <property type="term" value="F:carbon-carbon lyase activity"/>
    <property type="evidence" value="ECO:0007669"/>
    <property type="project" value="UniProtKB-UniRule"/>
</dbReference>
<keyword evidence="2 4" id="KW-0474">Menaquinone biosynthesis</keyword>
<keyword evidence="3 4" id="KW-0456">Lyase</keyword>
<protein>
    <recommendedName>
        <fullName evidence="4">1,4-dihydroxy-6-naphtoate synthase</fullName>
        <ecNumber evidence="4">4.1.99.29</ecNumber>
    </recommendedName>
    <alternativeName>
        <fullName evidence="4">Menaquinone biosynthetic enzyme MqnD</fullName>
    </alternativeName>
</protein>
<dbReference type="PANTHER" id="PTHR37167">
    <property type="entry name" value="1,4-DIHYDROXY-6-NAPHTOATE SYNTHASE"/>
    <property type="match status" value="1"/>
</dbReference>
<dbReference type="Proteomes" id="UP000288096">
    <property type="component" value="Unassembled WGS sequence"/>
</dbReference>
<evidence type="ECO:0000256" key="1">
    <source>
        <dbReference type="ARBA" id="ARBA00004863"/>
    </source>
</evidence>
<gene>
    <name evidence="4" type="primary">mqnD</name>
    <name evidence="5" type="ORF">DENIS_3795</name>
</gene>
<name>A0A401G0R1_9BACT</name>
<comment type="caution">
    <text evidence="5">The sequence shown here is derived from an EMBL/GenBank/DDBJ whole genome shotgun (WGS) entry which is preliminary data.</text>
</comment>
<feature type="binding site" evidence="4">
    <location>
        <begin position="111"/>
        <end position="112"/>
    </location>
    <ligand>
        <name>substrate</name>
    </ligand>
</feature>
<evidence type="ECO:0000313" key="6">
    <source>
        <dbReference type="Proteomes" id="UP000288096"/>
    </source>
</evidence>
<accession>A0A401G0R1</accession>